<keyword evidence="2" id="KW-1185">Reference proteome</keyword>
<evidence type="ECO:0000313" key="1">
    <source>
        <dbReference type="EMBL" id="KAG0466447.1"/>
    </source>
</evidence>
<comment type="caution">
    <text evidence="1">The sequence shown here is derived from an EMBL/GenBank/DDBJ whole genome shotgun (WGS) entry which is preliminary data.</text>
</comment>
<dbReference type="OrthoDB" id="1608002at2759"/>
<sequence length="163" mass="18318">MWRAAVILSRLARDYDRATEKAWSLCGDDLVVHVLILLFTLAGDFCGRVSGLGSVDSSLRTRGGGGQRPTEKFDCFSLFLFVASSIGACGICRRNTNFVLMEWRNWFPERHKLEELLKIRGLERGSYPPFSVSFRGPKVAIKFKVHPQCDVSRLIVDIVSHLG</sequence>
<name>A0A835ULW1_VANPL</name>
<dbReference type="AlphaFoldDB" id="A0A835ULW1"/>
<dbReference type="EMBL" id="JADCNL010000009">
    <property type="protein sequence ID" value="KAG0466447.1"/>
    <property type="molecule type" value="Genomic_DNA"/>
</dbReference>
<accession>A0A835ULW1</accession>
<evidence type="ECO:0000313" key="2">
    <source>
        <dbReference type="Proteomes" id="UP000636800"/>
    </source>
</evidence>
<organism evidence="1 2">
    <name type="scientific">Vanilla planifolia</name>
    <name type="common">Vanilla</name>
    <dbReference type="NCBI Taxonomy" id="51239"/>
    <lineage>
        <taxon>Eukaryota</taxon>
        <taxon>Viridiplantae</taxon>
        <taxon>Streptophyta</taxon>
        <taxon>Embryophyta</taxon>
        <taxon>Tracheophyta</taxon>
        <taxon>Spermatophyta</taxon>
        <taxon>Magnoliopsida</taxon>
        <taxon>Liliopsida</taxon>
        <taxon>Asparagales</taxon>
        <taxon>Orchidaceae</taxon>
        <taxon>Vanilloideae</taxon>
        <taxon>Vanilleae</taxon>
        <taxon>Vanilla</taxon>
    </lineage>
</organism>
<reference evidence="1 2" key="1">
    <citation type="journal article" date="2020" name="Nat. Food">
        <title>A phased Vanilla planifolia genome enables genetic improvement of flavour and production.</title>
        <authorList>
            <person name="Hasing T."/>
            <person name="Tang H."/>
            <person name="Brym M."/>
            <person name="Khazi F."/>
            <person name="Huang T."/>
            <person name="Chambers A.H."/>
        </authorList>
    </citation>
    <scope>NUCLEOTIDE SEQUENCE [LARGE SCALE GENOMIC DNA]</scope>
    <source>
        <tissue evidence="1">Leaf</tissue>
    </source>
</reference>
<protein>
    <submittedName>
        <fullName evidence="1">Uncharacterized protein</fullName>
    </submittedName>
</protein>
<gene>
    <name evidence="1" type="ORF">HPP92_018027</name>
</gene>
<proteinExistence type="predicted"/>
<dbReference type="Proteomes" id="UP000636800">
    <property type="component" value="Unassembled WGS sequence"/>
</dbReference>